<proteinExistence type="predicted"/>
<dbReference type="Proteomes" id="UP000805193">
    <property type="component" value="Unassembled WGS sequence"/>
</dbReference>
<comment type="caution">
    <text evidence="1">The sequence shown here is derived from an EMBL/GenBank/DDBJ whole genome shotgun (WGS) entry which is preliminary data.</text>
</comment>
<sequence>MQKSAGEYSPDHEASGNLAEPCSLLFRIPARQPHLVQAVFKGDVDEVEELLSDGSPEEVNYQDGERRSVLHAAAFCGFHQVAALLISRGARVNAKDNKWVTPLHRACSVGYELPGPPCAGVSRYDPLEDLLLKRDQRREALKAPYGVKLKPLPSPHRISFTITNPSLGDSSAPTAGASQIPLMFYGTFTLLPPHQRPGTLVKWFTPSDPLILPYQRSLVDHVQATVKRPDHQVPT</sequence>
<organism evidence="1 2">
    <name type="scientific">Ixodes persulcatus</name>
    <name type="common">Taiga tick</name>
    <dbReference type="NCBI Taxonomy" id="34615"/>
    <lineage>
        <taxon>Eukaryota</taxon>
        <taxon>Metazoa</taxon>
        <taxon>Ecdysozoa</taxon>
        <taxon>Arthropoda</taxon>
        <taxon>Chelicerata</taxon>
        <taxon>Arachnida</taxon>
        <taxon>Acari</taxon>
        <taxon>Parasitiformes</taxon>
        <taxon>Ixodida</taxon>
        <taxon>Ixodoidea</taxon>
        <taxon>Ixodidae</taxon>
        <taxon>Ixodinae</taxon>
        <taxon>Ixodes</taxon>
    </lineage>
</organism>
<evidence type="ECO:0000313" key="1">
    <source>
        <dbReference type="EMBL" id="KAG0414151.1"/>
    </source>
</evidence>
<name>A0AC60P4C9_IXOPE</name>
<protein>
    <submittedName>
        <fullName evidence="1">Uncharacterized protein</fullName>
    </submittedName>
</protein>
<accession>A0AC60P4C9</accession>
<evidence type="ECO:0000313" key="2">
    <source>
        <dbReference type="Proteomes" id="UP000805193"/>
    </source>
</evidence>
<gene>
    <name evidence="1" type="ORF">HPB47_008692</name>
</gene>
<keyword evidence="2" id="KW-1185">Reference proteome</keyword>
<reference evidence="1 2" key="1">
    <citation type="journal article" date="2020" name="Cell">
        <title>Large-Scale Comparative Analyses of Tick Genomes Elucidate Their Genetic Diversity and Vector Capacities.</title>
        <authorList>
            <consortium name="Tick Genome and Microbiome Consortium (TIGMIC)"/>
            <person name="Jia N."/>
            <person name="Wang J."/>
            <person name="Shi W."/>
            <person name="Du L."/>
            <person name="Sun Y."/>
            <person name="Zhan W."/>
            <person name="Jiang J.F."/>
            <person name="Wang Q."/>
            <person name="Zhang B."/>
            <person name="Ji P."/>
            <person name="Bell-Sakyi L."/>
            <person name="Cui X.M."/>
            <person name="Yuan T.T."/>
            <person name="Jiang B.G."/>
            <person name="Yang W.F."/>
            <person name="Lam T.T."/>
            <person name="Chang Q.C."/>
            <person name="Ding S.J."/>
            <person name="Wang X.J."/>
            <person name="Zhu J.G."/>
            <person name="Ruan X.D."/>
            <person name="Zhao L."/>
            <person name="Wei J.T."/>
            <person name="Ye R.Z."/>
            <person name="Que T.C."/>
            <person name="Du C.H."/>
            <person name="Zhou Y.H."/>
            <person name="Cheng J.X."/>
            <person name="Dai P.F."/>
            <person name="Guo W.B."/>
            <person name="Han X.H."/>
            <person name="Huang E.J."/>
            <person name="Li L.F."/>
            <person name="Wei W."/>
            <person name="Gao Y.C."/>
            <person name="Liu J.Z."/>
            <person name="Shao H.Z."/>
            <person name="Wang X."/>
            <person name="Wang C.C."/>
            <person name="Yang T.C."/>
            <person name="Huo Q.B."/>
            <person name="Li W."/>
            <person name="Chen H.Y."/>
            <person name="Chen S.E."/>
            <person name="Zhou L.G."/>
            <person name="Ni X.B."/>
            <person name="Tian J.H."/>
            <person name="Sheng Y."/>
            <person name="Liu T."/>
            <person name="Pan Y.S."/>
            <person name="Xia L.Y."/>
            <person name="Li J."/>
            <person name="Zhao F."/>
            <person name="Cao W.C."/>
        </authorList>
    </citation>
    <scope>NUCLEOTIDE SEQUENCE [LARGE SCALE GENOMIC DNA]</scope>
    <source>
        <strain evidence="1">Iper-2018</strain>
    </source>
</reference>
<dbReference type="EMBL" id="JABSTQ010011197">
    <property type="protein sequence ID" value="KAG0414151.1"/>
    <property type="molecule type" value="Genomic_DNA"/>
</dbReference>